<evidence type="ECO:0000313" key="5">
    <source>
        <dbReference type="Proteomes" id="UP000278351"/>
    </source>
</evidence>
<feature type="transmembrane region" description="Helical" evidence="1">
    <location>
        <begin position="83"/>
        <end position="104"/>
    </location>
</feature>
<reference evidence="4 5" key="1">
    <citation type="submission" date="2018-11" db="EMBL/GenBank/DDBJ databases">
        <title>Chitinophaga lutea sp.nov., isolate from arsenic contaminated soil.</title>
        <authorList>
            <person name="Zong Y."/>
        </authorList>
    </citation>
    <scope>NUCLEOTIDE SEQUENCE [LARGE SCALE GENOMIC DNA]</scope>
    <source>
        <strain evidence="4 5">ZY74</strain>
    </source>
</reference>
<dbReference type="OrthoDB" id="649653at2"/>
<gene>
    <name evidence="4" type="ORF">EGT74_24245</name>
</gene>
<dbReference type="RefSeq" id="WP_123849143.1">
    <property type="nucleotide sequence ID" value="NZ_RPDH01000003.1"/>
</dbReference>
<dbReference type="Pfam" id="PF04773">
    <property type="entry name" value="FecR"/>
    <property type="match status" value="1"/>
</dbReference>
<dbReference type="Proteomes" id="UP000278351">
    <property type="component" value="Unassembled WGS sequence"/>
</dbReference>
<evidence type="ECO:0000313" key="4">
    <source>
        <dbReference type="EMBL" id="RPE05498.1"/>
    </source>
</evidence>
<proteinExistence type="predicted"/>
<sequence length="388" mass="42167">MDNARLKTLLQRYLKNDLSAGELQELLELMRGDASYGHLQQAIEQALTENSFAGAADKSRADVVFRGIMEKAAEVAPRKRISLYHMAAAAAVILVAGALSLLFLHPFQPEKPGMAHSSGNTKKAVSPGTNKALLTLADGSTVVLDSAGSGTVAQQGNTRVLNLGTGRLVYTPGQTTGSIVYNTISTPRGGQFQVVLPDGSKVWLNAASSVRIPSAFTGHERQVELTGEAYFEIAHNKEKPFRVIVGETEVKVLGTHFIINAYANEPVLSTTLLEGRVTVRSKGKEVALIPGQQARVKEGIKVLEQVDTEALTAWMNGRFSFNNAGLDVIMRQIGRWYDVEVRFNSTITDTYSVDISRQVPLPELLRFLELSGGVRFTMNGNKIVVDKN</sequence>
<keyword evidence="1" id="KW-1133">Transmembrane helix</keyword>
<dbReference type="Gene3D" id="3.55.50.30">
    <property type="match status" value="1"/>
</dbReference>
<feature type="domain" description="FecR protein" evidence="2">
    <location>
        <begin position="183"/>
        <end position="277"/>
    </location>
</feature>
<dbReference type="EMBL" id="RPDH01000003">
    <property type="protein sequence ID" value="RPE05498.1"/>
    <property type="molecule type" value="Genomic_DNA"/>
</dbReference>
<dbReference type="Gene3D" id="2.60.120.1440">
    <property type="match status" value="1"/>
</dbReference>
<evidence type="ECO:0000259" key="3">
    <source>
        <dbReference type="Pfam" id="PF16344"/>
    </source>
</evidence>
<evidence type="ECO:0000259" key="2">
    <source>
        <dbReference type="Pfam" id="PF04773"/>
    </source>
</evidence>
<organism evidence="4 5">
    <name type="scientific">Chitinophaga lutea</name>
    <dbReference type="NCBI Taxonomy" id="2488634"/>
    <lineage>
        <taxon>Bacteria</taxon>
        <taxon>Pseudomonadati</taxon>
        <taxon>Bacteroidota</taxon>
        <taxon>Chitinophagia</taxon>
        <taxon>Chitinophagales</taxon>
        <taxon>Chitinophagaceae</taxon>
        <taxon>Chitinophaga</taxon>
    </lineage>
</organism>
<keyword evidence="1" id="KW-0812">Transmembrane</keyword>
<evidence type="ECO:0000256" key="1">
    <source>
        <dbReference type="SAM" id="Phobius"/>
    </source>
</evidence>
<protein>
    <submittedName>
        <fullName evidence="4">DUF4974 domain-containing protein</fullName>
    </submittedName>
</protein>
<dbReference type="PANTHER" id="PTHR30273">
    <property type="entry name" value="PERIPLASMIC SIGNAL SENSOR AND SIGMA FACTOR ACTIVATOR FECR-RELATED"/>
    <property type="match status" value="1"/>
</dbReference>
<name>A0A3N4PDK0_9BACT</name>
<dbReference type="InterPro" id="IPR032508">
    <property type="entry name" value="FecR_C"/>
</dbReference>
<dbReference type="InterPro" id="IPR006860">
    <property type="entry name" value="FecR"/>
</dbReference>
<keyword evidence="5" id="KW-1185">Reference proteome</keyword>
<keyword evidence="1" id="KW-0472">Membrane</keyword>
<accession>A0A3N4PDK0</accession>
<dbReference type="PANTHER" id="PTHR30273:SF2">
    <property type="entry name" value="PROTEIN FECR"/>
    <property type="match status" value="1"/>
</dbReference>
<dbReference type="GO" id="GO:0016989">
    <property type="term" value="F:sigma factor antagonist activity"/>
    <property type="evidence" value="ECO:0007669"/>
    <property type="project" value="TreeGrafter"/>
</dbReference>
<dbReference type="InterPro" id="IPR012373">
    <property type="entry name" value="Ferrdict_sens_TM"/>
</dbReference>
<dbReference type="Pfam" id="PF16344">
    <property type="entry name" value="FecR_C"/>
    <property type="match status" value="1"/>
</dbReference>
<dbReference type="AlphaFoldDB" id="A0A3N4PDK0"/>
<comment type="caution">
    <text evidence="4">The sequence shown here is derived from an EMBL/GenBank/DDBJ whole genome shotgun (WGS) entry which is preliminary data.</text>
</comment>
<feature type="domain" description="Protein FecR C-terminal" evidence="3">
    <location>
        <begin position="318"/>
        <end position="385"/>
    </location>
</feature>